<organism evidence="1 2">
    <name type="scientific">Catenulispora subtropica</name>
    <dbReference type="NCBI Taxonomy" id="450798"/>
    <lineage>
        <taxon>Bacteria</taxon>
        <taxon>Bacillati</taxon>
        <taxon>Actinomycetota</taxon>
        <taxon>Actinomycetes</taxon>
        <taxon>Catenulisporales</taxon>
        <taxon>Catenulisporaceae</taxon>
        <taxon>Catenulispora</taxon>
    </lineage>
</organism>
<name>A0ABN2QRW2_9ACTN</name>
<dbReference type="RefSeq" id="WP_344655868.1">
    <property type="nucleotide sequence ID" value="NZ_BAAAQM010000004.1"/>
</dbReference>
<protein>
    <submittedName>
        <fullName evidence="1">Uncharacterized protein</fullName>
    </submittedName>
</protein>
<dbReference type="EMBL" id="BAAAQM010000004">
    <property type="protein sequence ID" value="GAA1957288.1"/>
    <property type="molecule type" value="Genomic_DNA"/>
</dbReference>
<comment type="caution">
    <text evidence="1">The sequence shown here is derived from an EMBL/GenBank/DDBJ whole genome shotgun (WGS) entry which is preliminary data.</text>
</comment>
<sequence>MYRFVRRDPMANLGAVTKAAGKPQAVDVTMTVRPALITGRAIIAIIPMRNASDDQAGSDP</sequence>
<reference evidence="1 2" key="1">
    <citation type="journal article" date="2019" name="Int. J. Syst. Evol. Microbiol.">
        <title>The Global Catalogue of Microorganisms (GCM) 10K type strain sequencing project: providing services to taxonomists for standard genome sequencing and annotation.</title>
        <authorList>
            <consortium name="The Broad Institute Genomics Platform"/>
            <consortium name="The Broad Institute Genome Sequencing Center for Infectious Disease"/>
            <person name="Wu L."/>
            <person name="Ma J."/>
        </authorList>
    </citation>
    <scope>NUCLEOTIDE SEQUENCE [LARGE SCALE GENOMIC DNA]</scope>
    <source>
        <strain evidence="1 2">JCM 16013</strain>
    </source>
</reference>
<evidence type="ECO:0000313" key="1">
    <source>
        <dbReference type="EMBL" id="GAA1957288.1"/>
    </source>
</evidence>
<gene>
    <name evidence="1" type="ORF">GCM10009838_11590</name>
</gene>
<dbReference type="Proteomes" id="UP001499854">
    <property type="component" value="Unassembled WGS sequence"/>
</dbReference>
<evidence type="ECO:0000313" key="2">
    <source>
        <dbReference type="Proteomes" id="UP001499854"/>
    </source>
</evidence>
<keyword evidence="2" id="KW-1185">Reference proteome</keyword>
<accession>A0ABN2QRW2</accession>
<proteinExistence type="predicted"/>